<dbReference type="AlphaFoldDB" id="A0A7C5EQ25"/>
<evidence type="ECO:0000256" key="4">
    <source>
        <dbReference type="SAM" id="SignalP"/>
    </source>
</evidence>
<name>A0A7C5EQ25_9BACT</name>
<dbReference type="InterPro" id="IPR011990">
    <property type="entry name" value="TPR-like_helical_dom_sf"/>
</dbReference>
<feature type="chain" id="PRO_5028137427" evidence="4">
    <location>
        <begin position="23"/>
        <end position="145"/>
    </location>
</feature>
<dbReference type="InterPro" id="IPR050498">
    <property type="entry name" value="Ycf3"/>
</dbReference>
<gene>
    <name evidence="5" type="ORF">ENW48_07780</name>
</gene>
<dbReference type="SMART" id="SM00028">
    <property type="entry name" value="TPR"/>
    <property type="match status" value="3"/>
</dbReference>
<feature type="repeat" description="TPR" evidence="3">
    <location>
        <begin position="61"/>
        <end position="94"/>
    </location>
</feature>
<reference evidence="5" key="1">
    <citation type="journal article" date="2020" name="mSystems">
        <title>Genome- and Community-Level Interaction Insights into Carbon Utilization and Element Cycling Functions of Hydrothermarchaeota in Hydrothermal Sediment.</title>
        <authorList>
            <person name="Zhou Z."/>
            <person name="Liu Y."/>
            <person name="Xu W."/>
            <person name="Pan J."/>
            <person name="Luo Z.H."/>
            <person name="Li M."/>
        </authorList>
    </citation>
    <scope>NUCLEOTIDE SEQUENCE [LARGE SCALE GENOMIC DNA]</scope>
    <source>
        <strain evidence="5">SpSt-853</strain>
    </source>
</reference>
<dbReference type="PROSITE" id="PS50005">
    <property type="entry name" value="TPR"/>
    <property type="match status" value="1"/>
</dbReference>
<organism evidence="5">
    <name type="scientific">Desulfobacca acetoxidans</name>
    <dbReference type="NCBI Taxonomy" id="60893"/>
    <lineage>
        <taxon>Bacteria</taxon>
        <taxon>Pseudomonadati</taxon>
        <taxon>Thermodesulfobacteriota</taxon>
        <taxon>Desulfobaccia</taxon>
        <taxon>Desulfobaccales</taxon>
        <taxon>Desulfobaccaceae</taxon>
        <taxon>Desulfobacca</taxon>
    </lineage>
</organism>
<dbReference type="Gene3D" id="1.25.40.10">
    <property type="entry name" value="Tetratricopeptide repeat domain"/>
    <property type="match status" value="1"/>
</dbReference>
<keyword evidence="2 3" id="KW-0802">TPR repeat</keyword>
<evidence type="ECO:0000313" key="5">
    <source>
        <dbReference type="EMBL" id="HGZ12101.1"/>
    </source>
</evidence>
<dbReference type="EMBL" id="DTKJ01000055">
    <property type="protein sequence ID" value="HGZ12101.1"/>
    <property type="molecule type" value="Genomic_DNA"/>
</dbReference>
<protein>
    <submittedName>
        <fullName evidence="5">Tetratricopeptide repeat protein</fullName>
    </submittedName>
</protein>
<sequence length="145" mass="16151">MKQLILTGLAWTIFLISGSALASEPGQDPLALKAVELCNNGKYDQAIATLSEGLKKRPNDAFLLYLRGKAYTAKGQYGPALADLNQAIRLNPQNGQAYFGRALVHVYQENYEEAVKDLETAHKYGYRDEDFLSLIKKKAEGKRKK</sequence>
<feature type="signal peptide" evidence="4">
    <location>
        <begin position="1"/>
        <end position="22"/>
    </location>
</feature>
<dbReference type="Pfam" id="PF13414">
    <property type="entry name" value="TPR_11"/>
    <property type="match status" value="1"/>
</dbReference>
<keyword evidence="4" id="KW-0732">Signal</keyword>
<evidence type="ECO:0000256" key="1">
    <source>
        <dbReference type="ARBA" id="ARBA00022737"/>
    </source>
</evidence>
<dbReference type="SUPFAM" id="SSF48452">
    <property type="entry name" value="TPR-like"/>
    <property type="match status" value="1"/>
</dbReference>
<accession>A0A7C5EQ25</accession>
<proteinExistence type="predicted"/>
<evidence type="ECO:0000256" key="2">
    <source>
        <dbReference type="ARBA" id="ARBA00022803"/>
    </source>
</evidence>
<dbReference type="PANTHER" id="PTHR44858">
    <property type="entry name" value="TETRATRICOPEPTIDE REPEAT PROTEIN 6"/>
    <property type="match status" value="1"/>
</dbReference>
<comment type="caution">
    <text evidence="5">The sequence shown here is derived from an EMBL/GenBank/DDBJ whole genome shotgun (WGS) entry which is preliminary data.</text>
</comment>
<dbReference type="PANTHER" id="PTHR44858:SF1">
    <property type="entry name" value="UDP-N-ACETYLGLUCOSAMINE--PEPTIDE N-ACETYLGLUCOSAMINYLTRANSFERASE SPINDLY-RELATED"/>
    <property type="match status" value="1"/>
</dbReference>
<evidence type="ECO:0000256" key="3">
    <source>
        <dbReference type="PROSITE-ProRule" id="PRU00339"/>
    </source>
</evidence>
<dbReference type="InterPro" id="IPR019734">
    <property type="entry name" value="TPR_rpt"/>
</dbReference>
<keyword evidence="1" id="KW-0677">Repeat</keyword>